<reference evidence="1" key="2">
    <citation type="journal article" date="2015" name="Data Brief">
        <title>Shoot transcriptome of the giant reed, Arundo donax.</title>
        <authorList>
            <person name="Barrero R.A."/>
            <person name="Guerrero F.D."/>
            <person name="Moolhuijzen P."/>
            <person name="Goolsby J.A."/>
            <person name="Tidwell J."/>
            <person name="Bellgard S.E."/>
            <person name="Bellgard M.I."/>
        </authorList>
    </citation>
    <scope>NUCLEOTIDE SEQUENCE</scope>
    <source>
        <tissue evidence="1">Shoot tissue taken approximately 20 cm above the soil surface</tissue>
    </source>
</reference>
<accession>A0A0A8Y4B7</accession>
<reference evidence="1" key="1">
    <citation type="submission" date="2014-09" db="EMBL/GenBank/DDBJ databases">
        <authorList>
            <person name="Magalhaes I.L.F."/>
            <person name="Oliveira U."/>
            <person name="Santos F.R."/>
            <person name="Vidigal T.H.D.A."/>
            <person name="Brescovit A.D."/>
            <person name="Santos A.J."/>
        </authorList>
    </citation>
    <scope>NUCLEOTIDE SEQUENCE</scope>
    <source>
        <tissue evidence="1">Shoot tissue taken approximately 20 cm above the soil surface</tissue>
    </source>
</reference>
<name>A0A0A8Y4B7_ARUDO</name>
<organism evidence="1">
    <name type="scientific">Arundo donax</name>
    <name type="common">Giant reed</name>
    <name type="synonym">Donax arundinaceus</name>
    <dbReference type="NCBI Taxonomy" id="35708"/>
    <lineage>
        <taxon>Eukaryota</taxon>
        <taxon>Viridiplantae</taxon>
        <taxon>Streptophyta</taxon>
        <taxon>Embryophyta</taxon>
        <taxon>Tracheophyta</taxon>
        <taxon>Spermatophyta</taxon>
        <taxon>Magnoliopsida</taxon>
        <taxon>Liliopsida</taxon>
        <taxon>Poales</taxon>
        <taxon>Poaceae</taxon>
        <taxon>PACMAD clade</taxon>
        <taxon>Arundinoideae</taxon>
        <taxon>Arundineae</taxon>
        <taxon>Arundo</taxon>
    </lineage>
</organism>
<protein>
    <submittedName>
        <fullName evidence="1">Uncharacterized protein</fullName>
    </submittedName>
</protein>
<sequence>MQPPPGRCSPCGAVLKPTHAAAAKEAKKKGLTNRNDIWTILNELRNHRQFNLCLEGNIPKHDGMV</sequence>
<dbReference type="EMBL" id="GBRH01277635">
    <property type="protein sequence ID" value="JAD20260.1"/>
    <property type="molecule type" value="Transcribed_RNA"/>
</dbReference>
<evidence type="ECO:0000313" key="1">
    <source>
        <dbReference type="EMBL" id="JAD20260.1"/>
    </source>
</evidence>
<proteinExistence type="predicted"/>
<dbReference type="AlphaFoldDB" id="A0A0A8Y4B7"/>